<evidence type="ECO:0000313" key="3">
    <source>
        <dbReference type="Proteomes" id="UP001162480"/>
    </source>
</evidence>
<accession>A0AA36BIN2</accession>
<keyword evidence="1" id="KW-0732">Signal</keyword>
<keyword evidence="3" id="KW-1185">Reference proteome</keyword>
<evidence type="ECO:0008006" key="4">
    <source>
        <dbReference type="Google" id="ProtNLM"/>
    </source>
</evidence>
<organism evidence="2 3">
    <name type="scientific">Octopus vulgaris</name>
    <name type="common">Common octopus</name>
    <dbReference type="NCBI Taxonomy" id="6645"/>
    <lineage>
        <taxon>Eukaryota</taxon>
        <taxon>Metazoa</taxon>
        <taxon>Spiralia</taxon>
        <taxon>Lophotrochozoa</taxon>
        <taxon>Mollusca</taxon>
        <taxon>Cephalopoda</taxon>
        <taxon>Coleoidea</taxon>
        <taxon>Octopodiformes</taxon>
        <taxon>Octopoda</taxon>
        <taxon>Incirrata</taxon>
        <taxon>Octopodidae</taxon>
        <taxon>Octopus</taxon>
    </lineage>
</organism>
<sequence>MHCSIFLILLCTTIVAVVEVVVIVVGAIESTTATVTAAIVDVAESFVQRCPYQRTESPVVAHLIPTHTNSPYCIVE</sequence>
<gene>
    <name evidence="2" type="ORF">OCTVUL_1B030844</name>
</gene>
<feature type="signal peptide" evidence="1">
    <location>
        <begin position="1"/>
        <end position="16"/>
    </location>
</feature>
<protein>
    <recommendedName>
        <fullName evidence="4">Secreted protein</fullName>
    </recommendedName>
</protein>
<proteinExistence type="predicted"/>
<feature type="chain" id="PRO_5041468086" description="Secreted protein" evidence="1">
    <location>
        <begin position="17"/>
        <end position="76"/>
    </location>
</feature>
<reference evidence="2" key="1">
    <citation type="submission" date="2023-08" db="EMBL/GenBank/DDBJ databases">
        <authorList>
            <person name="Alioto T."/>
            <person name="Alioto T."/>
            <person name="Gomez Garrido J."/>
        </authorList>
    </citation>
    <scope>NUCLEOTIDE SEQUENCE</scope>
</reference>
<evidence type="ECO:0000256" key="1">
    <source>
        <dbReference type="SAM" id="SignalP"/>
    </source>
</evidence>
<evidence type="ECO:0000313" key="2">
    <source>
        <dbReference type="EMBL" id="CAI9734729.1"/>
    </source>
</evidence>
<dbReference type="AlphaFoldDB" id="A0AA36BIN2"/>
<dbReference type="Proteomes" id="UP001162480">
    <property type="component" value="Chromosome 16"/>
</dbReference>
<name>A0AA36BIN2_OCTVU</name>
<dbReference type="EMBL" id="OX597829">
    <property type="protein sequence ID" value="CAI9734729.1"/>
    <property type="molecule type" value="Genomic_DNA"/>
</dbReference>